<evidence type="ECO:0000256" key="3">
    <source>
        <dbReference type="ARBA" id="ARBA00022692"/>
    </source>
</evidence>
<feature type="transmembrane region" description="Helical" evidence="6">
    <location>
        <begin position="358"/>
        <end position="378"/>
    </location>
</feature>
<feature type="transmembrane region" description="Helical" evidence="6">
    <location>
        <begin position="424"/>
        <end position="444"/>
    </location>
</feature>
<dbReference type="InterPro" id="IPR020846">
    <property type="entry name" value="MFS_dom"/>
</dbReference>
<feature type="transmembrane region" description="Helical" evidence="6">
    <location>
        <begin position="75"/>
        <end position="98"/>
    </location>
</feature>
<feature type="transmembrane region" description="Helical" evidence="6">
    <location>
        <begin position="169"/>
        <end position="191"/>
    </location>
</feature>
<protein>
    <submittedName>
        <fullName evidence="8">MFS transporter</fullName>
    </submittedName>
</protein>
<dbReference type="Proteomes" id="UP000262210">
    <property type="component" value="Unassembled WGS sequence"/>
</dbReference>
<feature type="transmembrane region" description="Helical" evidence="6">
    <location>
        <begin position="268"/>
        <end position="289"/>
    </location>
</feature>
<accession>A0A9C7V648</accession>
<proteinExistence type="predicted"/>
<feature type="transmembrane region" description="Helical" evidence="6">
    <location>
        <begin position="45"/>
        <end position="63"/>
    </location>
</feature>
<evidence type="ECO:0000256" key="4">
    <source>
        <dbReference type="ARBA" id="ARBA00022989"/>
    </source>
</evidence>
<keyword evidence="3 6" id="KW-0812">Transmembrane</keyword>
<feature type="transmembrane region" description="Helical" evidence="6">
    <location>
        <begin position="335"/>
        <end position="352"/>
    </location>
</feature>
<feature type="transmembrane region" description="Helical" evidence="6">
    <location>
        <begin position="301"/>
        <end position="323"/>
    </location>
</feature>
<dbReference type="PROSITE" id="PS50850">
    <property type="entry name" value="MFS"/>
    <property type="match status" value="1"/>
</dbReference>
<evidence type="ECO:0000313" key="9">
    <source>
        <dbReference type="Proteomes" id="UP000262210"/>
    </source>
</evidence>
<dbReference type="Gene3D" id="1.20.1250.20">
    <property type="entry name" value="MFS general substrate transporter like domains"/>
    <property type="match status" value="2"/>
</dbReference>
<evidence type="ECO:0000256" key="1">
    <source>
        <dbReference type="ARBA" id="ARBA00004141"/>
    </source>
</evidence>
<feature type="transmembrane region" description="Helical" evidence="6">
    <location>
        <begin position="110"/>
        <end position="130"/>
    </location>
</feature>
<dbReference type="SUPFAM" id="SSF103473">
    <property type="entry name" value="MFS general substrate transporter"/>
    <property type="match status" value="1"/>
</dbReference>
<dbReference type="PANTHER" id="PTHR43791:SF30">
    <property type="entry name" value="INNER MEMBRANE TRANSPORT PROTEIN RHMT"/>
    <property type="match status" value="1"/>
</dbReference>
<keyword evidence="4 6" id="KW-1133">Transmembrane helix</keyword>
<feature type="domain" description="Major facilitator superfamily (MFS) profile" evidence="7">
    <location>
        <begin position="45"/>
        <end position="449"/>
    </location>
</feature>
<sequence>MDAGKRPVLRRPQSFNLFERFSPVNNTTYTSPALNSAIKKTWRRLIPLMFSLYFVAFIDRVNVGFAKDAMSIDIALSQSAFALGAGIFFAAYAIFGIPANLMMNRLGAKVWLSATTAVWGGLSACTGFVSNEYQFIALRFLLGLAEAGFYPGILLLASIYFPNKIRASVIGIFVLGVPAALTLGSPISGALLEMHGVLGRPGWFWMFVLEGLPAVALGIFAYFYLDDSPAKARYLTPEEKQALVSQLALEQKNTETSSVKDALRNTKVWHLAFIYGTIQVGVYGLLFFLPSQVASLMGTNIGFKASLVAAIPWAVSAFGVYYIPRYADRKTARRLPIAIGCMVIAALGLVVSSYAGPILAIIALCFCAVSFLAVQPIFWTLPAQILSGPALAAGIGFCTTLGALFSFLAPLIRTEAELRFNSPHAGLIVLAMFSLLCAALIFALKGWAANSTRKNAQVSR</sequence>
<feature type="transmembrane region" description="Helical" evidence="6">
    <location>
        <begin position="203"/>
        <end position="225"/>
    </location>
</feature>
<feature type="transmembrane region" description="Helical" evidence="6">
    <location>
        <begin position="390"/>
        <end position="412"/>
    </location>
</feature>
<dbReference type="FunFam" id="1.20.1250.20:FF:000018">
    <property type="entry name" value="MFS transporter permease"/>
    <property type="match status" value="1"/>
</dbReference>
<dbReference type="GO" id="GO:0005886">
    <property type="term" value="C:plasma membrane"/>
    <property type="evidence" value="ECO:0007669"/>
    <property type="project" value="TreeGrafter"/>
</dbReference>
<evidence type="ECO:0000256" key="6">
    <source>
        <dbReference type="SAM" id="Phobius"/>
    </source>
</evidence>
<gene>
    <name evidence="8" type="ORF">DHV72_03330</name>
</gene>
<dbReference type="CDD" id="cd17319">
    <property type="entry name" value="MFS_ExuT_GudP_like"/>
    <property type="match status" value="1"/>
</dbReference>
<comment type="subcellular location">
    <subcellularLocation>
        <location evidence="1">Membrane</location>
        <topology evidence="1">Multi-pass membrane protein</topology>
    </subcellularLocation>
</comment>
<dbReference type="AlphaFoldDB" id="A0A9C7V648"/>
<feature type="transmembrane region" description="Helical" evidence="6">
    <location>
        <begin position="136"/>
        <end position="157"/>
    </location>
</feature>
<evidence type="ECO:0000256" key="2">
    <source>
        <dbReference type="ARBA" id="ARBA00022448"/>
    </source>
</evidence>
<keyword evidence="5 6" id="KW-0472">Membrane</keyword>
<dbReference type="Pfam" id="PF07690">
    <property type="entry name" value="MFS_1"/>
    <property type="match status" value="1"/>
</dbReference>
<name>A0A9C7V648_9GAMM</name>
<organism evidence="8 9">
    <name type="scientific">Serratia grimesii</name>
    <dbReference type="NCBI Taxonomy" id="82995"/>
    <lineage>
        <taxon>Bacteria</taxon>
        <taxon>Pseudomonadati</taxon>
        <taxon>Pseudomonadota</taxon>
        <taxon>Gammaproteobacteria</taxon>
        <taxon>Enterobacterales</taxon>
        <taxon>Yersiniaceae</taxon>
        <taxon>Serratia</taxon>
    </lineage>
</organism>
<dbReference type="EMBL" id="DPSM01000007">
    <property type="protein sequence ID" value="HCJ99042.1"/>
    <property type="molecule type" value="Genomic_DNA"/>
</dbReference>
<dbReference type="PANTHER" id="PTHR43791">
    <property type="entry name" value="PERMEASE-RELATED"/>
    <property type="match status" value="1"/>
</dbReference>
<keyword evidence="2" id="KW-0813">Transport</keyword>
<comment type="caution">
    <text evidence="8">The sequence shown here is derived from an EMBL/GenBank/DDBJ whole genome shotgun (WGS) entry which is preliminary data.</text>
</comment>
<evidence type="ECO:0000256" key="5">
    <source>
        <dbReference type="ARBA" id="ARBA00023136"/>
    </source>
</evidence>
<dbReference type="InterPro" id="IPR036259">
    <property type="entry name" value="MFS_trans_sf"/>
</dbReference>
<evidence type="ECO:0000313" key="8">
    <source>
        <dbReference type="EMBL" id="HCJ99042.1"/>
    </source>
</evidence>
<evidence type="ECO:0000259" key="7">
    <source>
        <dbReference type="PROSITE" id="PS50850"/>
    </source>
</evidence>
<dbReference type="GO" id="GO:0022857">
    <property type="term" value="F:transmembrane transporter activity"/>
    <property type="evidence" value="ECO:0007669"/>
    <property type="project" value="InterPro"/>
</dbReference>
<reference evidence="8 9" key="1">
    <citation type="journal article" date="2018" name="Nat. Biotechnol.">
        <title>A standardized bacterial taxonomy based on genome phylogeny substantially revises the tree of life.</title>
        <authorList>
            <person name="Parks D.H."/>
            <person name="Chuvochina M."/>
            <person name="Waite D.W."/>
            <person name="Rinke C."/>
            <person name="Skarshewski A."/>
            <person name="Chaumeil P.A."/>
            <person name="Hugenholtz P."/>
        </authorList>
    </citation>
    <scope>NUCLEOTIDE SEQUENCE [LARGE SCALE GENOMIC DNA]</scope>
    <source>
        <strain evidence="8">UBA11264</strain>
    </source>
</reference>
<dbReference type="InterPro" id="IPR011701">
    <property type="entry name" value="MFS"/>
</dbReference>